<sequence>MTALKPHNLQIKVLKPESQIAIEVLQLEPKIPKFKEQKPKNLKTCSCLLKILPVMDNLTCRGVGKQDWSEMHGRKESSRT</sequence>
<name>A0A218XWM5_PUNGR</name>
<gene>
    <name evidence="1" type="ORF">CDL15_Pgr024205</name>
</gene>
<reference evidence="2" key="1">
    <citation type="journal article" date="2017" name="Plant J.">
        <title>The pomegranate (Punica granatum L.) genome and the genomics of punicalagin biosynthesis.</title>
        <authorList>
            <person name="Qin G."/>
            <person name="Xu C."/>
            <person name="Ming R."/>
            <person name="Tang H."/>
            <person name="Guyot R."/>
            <person name="Kramer E.M."/>
            <person name="Hu Y."/>
            <person name="Yi X."/>
            <person name="Qi Y."/>
            <person name="Xu X."/>
            <person name="Gao Z."/>
            <person name="Pan H."/>
            <person name="Jian J."/>
            <person name="Tian Y."/>
            <person name="Yue Z."/>
            <person name="Xu Y."/>
        </authorList>
    </citation>
    <scope>NUCLEOTIDE SEQUENCE [LARGE SCALE GENOMIC DNA]</scope>
    <source>
        <strain evidence="2">cv. Dabenzi</strain>
    </source>
</reference>
<proteinExistence type="predicted"/>
<evidence type="ECO:0000313" key="1">
    <source>
        <dbReference type="EMBL" id="OWM89457.1"/>
    </source>
</evidence>
<dbReference type="EMBL" id="MTKT01000666">
    <property type="protein sequence ID" value="OWM89457.1"/>
    <property type="molecule type" value="Genomic_DNA"/>
</dbReference>
<protein>
    <submittedName>
        <fullName evidence="1">Uncharacterized protein</fullName>
    </submittedName>
</protein>
<accession>A0A218XWM5</accession>
<dbReference type="AlphaFoldDB" id="A0A218XWM5"/>
<comment type="caution">
    <text evidence="1">The sequence shown here is derived from an EMBL/GenBank/DDBJ whole genome shotgun (WGS) entry which is preliminary data.</text>
</comment>
<organism evidence="1 2">
    <name type="scientific">Punica granatum</name>
    <name type="common">Pomegranate</name>
    <dbReference type="NCBI Taxonomy" id="22663"/>
    <lineage>
        <taxon>Eukaryota</taxon>
        <taxon>Viridiplantae</taxon>
        <taxon>Streptophyta</taxon>
        <taxon>Embryophyta</taxon>
        <taxon>Tracheophyta</taxon>
        <taxon>Spermatophyta</taxon>
        <taxon>Magnoliopsida</taxon>
        <taxon>eudicotyledons</taxon>
        <taxon>Gunneridae</taxon>
        <taxon>Pentapetalae</taxon>
        <taxon>rosids</taxon>
        <taxon>malvids</taxon>
        <taxon>Myrtales</taxon>
        <taxon>Lythraceae</taxon>
        <taxon>Punica</taxon>
    </lineage>
</organism>
<dbReference type="Proteomes" id="UP000197138">
    <property type="component" value="Unassembled WGS sequence"/>
</dbReference>
<evidence type="ECO:0000313" key="2">
    <source>
        <dbReference type="Proteomes" id="UP000197138"/>
    </source>
</evidence>